<evidence type="ECO:0000313" key="7">
    <source>
        <dbReference type="EMBL" id="EEK17586.1"/>
    </source>
</evidence>
<dbReference type="SUPFAM" id="SSF57829">
    <property type="entry name" value="Zn-binding ribosomal proteins"/>
    <property type="match status" value="1"/>
</dbReference>
<comment type="caution">
    <text evidence="7">The sequence shown here is derived from an EMBL/GenBank/DDBJ whole genome shotgun (WGS) entry which is preliminary data.</text>
</comment>
<dbReference type="OrthoDB" id="9812874at2"/>
<evidence type="ECO:0000256" key="2">
    <source>
        <dbReference type="ARBA" id="ARBA00022980"/>
    </source>
</evidence>
<evidence type="ECO:0000256" key="4">
    <source>
        <dbReference type="ARBA" id="ARBA00035178"/>
    </source>
</evidence>
<name>C2M9Q2_9PORP</name>
<dbReference type="PANTHER" id="PTHR35534:SF1">
    <property type="entry name" value="LARGE RIBOSOMAL SUBUNIT PROTEIN BL32"/>
    <property type="match status" value="1"/>
</dbReference>
<sequence>MAHPKRRQSNMRTAKRRTHDKAATPTLAKCSNCGSWHVYHTICPECGYYRGQLAIEQEEA</sequence>
<dbReference type="STRING" id="596327.PORUE0001_0202"/>
<accession>C2M9Q2</accession>
<evidence type="ECO:0000256" key="6">
    <source>
        <dbReference type="SAM" id="MobiDB-lite"/>
    </source>
</evidence>
<keyword evidence="3 5" id="KW-0687">Ribonucleoprotein</keyword>
<dbReference type="NCBIfam" id="TIGR01031">
    <property type="entry name" value="rpmF_bact"/>
    <property type="match status" value="1"/>
</dbReference>
<protein>
    <recommendedName>
        <fullName evidence="4 5">Large ribosomal subunit protein bL32</fullName>
    </recommendedName>
</protein>
<dbReference type="GO" id="GO:0006412">
    <property type="term" value="P:translation"/>
    <property type="evidence" value="ECO:0007669"/>
    <property type="project" value="UniProtKB-UniRule"/>
</dbReference>
<feature type="compositionally biased region" description="Basic residues" evidence="6">
    <location>
        <begin position="1"/>
        <end position="19"/>
    </location>
</feature>
<dbReference type="InterPro" id="IPR011332">
    <property type="entry name" value="Ribosomal_zn-bd"/>
</dbReference>
<keyword evidence="2 5" id="KW-0689">Ribosomal protein</keyword>
<dbReference type="InterPro" id="IPR002677">
    <property type="entry name" value="Ribosomal_bL32"/>
</dbReference>
<evidence type="ECO:0000256" key="3">
    <source>
        <dbReference type="ARBA" id="ARBA00023274"/>
    </source>
</evidence>
<dbReference type="GO" id="GO:0015934">
    <property type="term" value="C:large ribosomal subunit"/>
    <property type="evidence" value="ECO:0007669"/>
    <property type="project" value="InterPro"/>
</dbReference>
<dbReference type="GO" id="GO:0003735">
    <property type="term" value="F:structural constituent of ribosome"/>
    <property type="evidence" value="ECO:0007669"/>
    <property type="project" value="InterPro"/>
</dbReference>
<dbReference type="EMBL" id="ACLR01000034">
    <property type="protein sequence ID" value="EEK17586.1"/>
    <property type="molecule type" value="Genomic_DNA"/>
</dbReference>
<evidence type="ECO:0000313" key="8">
    <source>
        <dbReference type="Proteomes" id="UP000003303"/>
    </source>
</evidence>
<reference evidence="7 8" key="1">
    <citation type="submission" date="2009-04" db="EMBL/GenBank/DDBJ databases">
        <authorList>
            <person name="Sebastian Y."/>
            <person name="Madupu R."/>
            <person name="Durkin A.S."/>
            <person name="Torralba M."/>
            <person name="Methe B."/>
            <person name="Sutton G.G."/>
            <person name="Strausberg R.L."/>
            <person name="Nelson K.E."/>
        </authorList>
    </citation>
    <scope>NUCLEOTIDE SEQUENCE [LARGE SCALE GENOMIC DNA]</scope>
    <source>
        <strain evidence="7 8">60-3</strain>
    </source>
</reference>
<organism evidence="7 8">
    <name type="scientific">Porphyromonas uenonis 60-3</name>
    <dbReference type="NCBI Taxonomy" id="596327"/>
    <lineage>
        <taxon>Bacteria</taxon>
        <taxon>Pseudomonadati</taxon>
        <taxon>Bacteroidota</taxon>
        <taxon>Bacteroidia</taxon>
        <taxon>Bacteroidales</taxon>
        <taxon>Porphyromonadaceae</taxon>
        <taxon>Porphyromonas</taxon>
    </lineage>
</organism>
<proteinExistence type="inferred from homology"/>
<comment type="similarity">
    <text evidence="1 5">Belongs to the bacterial ribosomal protein bL32 family.</text>
</comment>
<gene>
    <name evidence="5 7" type="primary">rpmF</name>
    <name evidence="7" type="ORF">PORUE0001_0202</name>
</gene>
<dbReference type="InterPro" id="IPR044957">
    <property type="entry name" value="Ribosomal_bL32_bact"/>
</dbReference>
<dbReference type="HAMAP" id="MF_00340">
    <property type="entry name" value="Ribosomal_bL32"/>
    <property type="match status" value="1"/>
</dbReference>
<dbReference type="RefSeq" id="WP_007364621.1">
    <property type="nucleotide sequence ID" value="NZ_ACLR01000034.1"/>
</dbReference>
<keyword evidence="8" id="KW-1185">Reference proteome</keyword>
<feature type="region of interest" description="Disordered" evidence="6">
    <location>
        <begin position="1"/>
        <end position="25"/>
    </location>
</feature>
<evidence type="ECO:0000256" key="1">
    <source>
        <dbReference type="ARBA" id="ARBA00008560"/>
    </source>
</evidence>
<dbReference type="Proteomes" id="UP000003303">
    <property type="component" value="Unassembled WGS sequence"/>
</dbReference>
<dbReference type="Pfam" id="PF01783">
    <property type="entry name" value="Ribosomal_L32p"/>
    <property type="match status" value="1"/>
</dbReference>
<dbReference type="AlphaFoldDB" id="C2M9Q2"/>
<dbReference type="PANTHER" id="PTHR35534">
    <property type="entry name" value="50S RIBOSOMAL PROTEIN L32"/>
    <property type="match status" value="1"/>
</dbReference>
<evidence type="ECO:0000256" key="5">
    <source>
        <dbReference type="HAMAP-Rule" id="MF_00340"/>
    </source>
</evidence>
<dbReference type="eggNOG" id="COG0333">
    <property type="taxonomic scope" value="Bacteria"/>
</dbReference>